<comment type="similarity">
    <text evidence="6">Belongs to the protein kinase superfamily.</text>
</comment>
<dbReference type="PANTHER" id="PTHR24348">
    <property type="entry name" value="SERINE/THREONINE-PROTEIN KINASE UNC-51-RELATED"/>
    <property type="match status" value="1"/>
</dbReference>
<dbReference type="GO" id="GO:0016020">
    <property type="term" value="C:membrane"/>
    <property type="evidence" value="ECO:0007669"/>
    <property type="project" value="TreeGrafter"/>
</dbReference>
<keyword evidence="1" id="KW-0808">Transferase</keyword>
<evidence type="ECO:0000256" key="1">
    <source>
        <dbReference type="ARBA" id="ARBA00022679"/>
    </source>
</evidence>
<dbReference type="InterPro" id="IPR017441">
    <property type="entry name" value="Protein_kinase_ATP_BS"/>
</dbReference>
<sequence>MAAPPPVHSTQALQPFTPQQLAGILGQTVEQPAPRMVGHGGMGTVFLGSWRGEEVVVKVFPLARDYIKEKERLLKVLQTLPLPTDSPIGMPFGFCDNYIEDRGAMIGLFYAGGTLEERGGALTAAQGISVFCQLFGGLVKLHLHGVLHNDLKPANICFLGRPGTPTELLVRIIDWGLGLVLEPGRSAVRGADGSGFTPGMCAPQVQQEEHWSRAGDLYSAGMCLLWWLMLGVGPYKIEELRPAAKLWLSQPKDFLNRLQLAGRKGFTLEVVQILTMLAYVLTADAEAD</sequence>
<dbReference type="Gene3D" id="1.10.510.10">
    <property type="entry name" value="Transferase(Phosphotransferase) domain 1"/>
    <property type="match status" value="1"/>
</dbReference>
<dbReference type="GO" id="GO:0000407">
    <property type="term" value="C:phagophore assembly site"/>
    <property type="evidence" value="ECO:0007669"/>
    <property type="project" value="TreeGrafter"/>
</dbReference>
<keyword evidence="9" id="KW-1185">Reference proteome</keyword>
<dbReference type="GO" id="GO:0005776">
    <property type="term" value="C:autophagosome"/>
    <property type="evidence" value="ECO:0007669"/>
    <property type="project" value="TreeGrafter"/>
</dbReference>
<dbReference type="GO" id="GO:0004674">
    <property type="term" value="F:protein serine/threonine kinase activity"/>
    <property type="evidence" value="ECO:0007669"/>
    <property type="project" value="UniProtKB-KW"/>
</dbReference>
<dbReference type="EMBL" id="JALJOR010000010">
    <property type="protein sequence ID" value="KAK9810215.1"/>
    <property type="molecule type" value="Genomic_DNA"/>
</dbReference>
<dbReference type="PROSITE" id="PS00108">
    <property type="entry name" value="PROTEIN_KINASE_ST"/>
    <property type="match status" value="1"/>
</dbReference>
<evidence type="ECO:0000313" key="9">
    <source>
        <dbReference type="Proteomes" id="UP001489004"/>
    </source>
</evidence>
<evidence type="ECO:0000256" key="2">
    <source>
        <dbReference type="ARBA" id="ARBA00022741"/>
    </source>
</evidence>
<feature type="domain" description="Protein kinase" evidence="7">
    <location>
        <begin position="31"/>
        <end position="288"/>
    </location>
</feature>
<gene>
    <name evidence="8" type="ORF">WJX72_006762</name>
</gene>
<reference evidence="8 9" key="1">
    <citation type="journal article" date="2024" name="Nat. Commun.">
        <title>Phylogenomics reveals the evolutionary origins of lichenization in chlorophyte algae.</title>
        <authorList>
            <person name="Puginier C."/>
            <person name="Libourel C."/>
            <person name="Otte J."/>
            <person name="Skaloud P."/>
            <person name="Haon M."/>
            <person name="Grisel S."/>
            <person name="Petersen M."/>
            <person name="Berrin J.G."/>
            <person name="Delaux P.M."/>
            <person name="Dal Grande F."/>
            <person name="Keller J."/>
        </authorList>
    </citation>
    <scope>NUCLEOTIDE SEQUENCE [LARGE SCALE GENOMIC DNA]</scope>
    <source>
        <strain evidence="8 9">SAG 2043</strain>
    </source>
</reference>
<name>A0AAW1PP74_9CHLO</name>
<dbReference type="GO" id="GO:0010506">
    <property type="term" value="P:regulation of autophagy"/>
    <property type="evidence" value="ECO:0007669"/>
    <property type="project" value="InterPro"/>
</dbReference>
<dbReference type="AlphaFoldDB" id="A0AAW1PP74"/>
<keyword evidence="4 5" id="KW-0067">ATP-binding</keyword>
<dbReference type="PANTHER" id="PTHR24348:SF22">
    <property type="entry name" value="NON-SPECIFIC SERINE_THREONINE PROTEIN KINASE"/>
    <property type="match status" value="1"/>
</dbReference>
<dbReference type="SUPFAM" id="SSF56112">
    <property type="entry name" value="Protein kinase-like (PK-like)"/>
    <property type="match status" value="1"/>
</dbReference>
<dbReference type="InterPro" id="IPR011009">
    <property type="entry name" value="Kinase-like_dom_sf"/>
</dbReference>
<dbReference type="InterPro" id="IPR000719">
    <property type="entry name" value="Prot_kinase_dom"/>
</dbReference>
<evidence type="ECO:0000256" key="3">
    <source>
        <dbReference type="ARBA" id="ARBA00022777"/>
    </source>
</evidence>
<keyword evidence="3" id="KW-0418">Kinase</keyword>
<dbReference type="Gene3D" id="3.30.200.20">
    <property type="entry name" value="Phosphorylase Kinase, domain 1"/>
    <property type="match status" value="1"/>
</dbReference>
<evidence type="ECO:0000313" key="8">
    <source>
        <dbReference type="EMBL" id="KAK9810215.1"/>
    </source>
</evidence>
<dbReference type="SMART" id="SM00220">
    <property type="entry name" value="S_TKc"/>
    <property type="match status" value="1"/>
</dbReference>
<feature type="binding site" evidence="5">
    <location>
        <position position="58"/>
    </location>
    <ligand>
        <name>ATP</name>
        <dbReference type="ChEBI" id="CHEBI:30616"/>
    </ligand>
</feature>
<dbReference type="GO" id="GO:0005524">
    <property type="term" value="F:ATP binding"/>
    <property type="evidence" value="ECO:0007669"/>
    <property type="project" value="UniProtKB-UniRule"/>
</dbReference>
<accession>A0AAW1PP74</accession>
<dbReference type="InterPro" id="IPR008271">
    <property type="entry name" value="Ser/Thr_kinase_AS"/>
</dbReference>
<comment type="caution">
    <text evidence="8">The sequence shown here is derived from an EMBL/GenBank/DDBJ whole genome shotgun (WGS) entry which is preliminary data.</text>
</comment>
<organism evidence="8 9">
    <name type="scientific">[Myrmecia] bisecta</name>
    <dbReference type="NCBI Taxonomy" id="41462"/>
    <lineage>
        <taxon>Eukaryota</taxon>
        <taxon>Viridiplantae</taxon>
        <taxon>Chlorophyta</taxon>
        <taxon>core chlorophytes</taxon>
        <taxon>Trebouxiophyceae</taxon>
        <taxon>Trebouxiales</taxon>
        <taxon>Trebouxiaceae</taxon>
        <taxon>Myrmecia</taxon>
    </lineage>
</organism>
<proteinExistence type="inferred from homology"/>
<keyword evidence="6" id="KW-0723">Serine/threonine-protein kinase</keyword>
<dbReference type="Proteomes" id="UP001489004">
    <property type="component" value="Unassembled WGS sequence"/>
</dbReference>
<dbReference type="PROSITE" id="PS50011">
    <property type="entry name" value="PROTEIN_KINASE_DOM"/>
    <property type="match status" value="1"/>
</dbReference>
<evidence type="ECO:0000256" key="6">
    <source>
        <dbReference type="RuleBase" id="RU000304"/>
    </source>
</evidence>
<dbReference type="GO" id="GO:0000045">
    <property type="term" value="P:autophagosome assembly"/>
    <property type="evidence" value="ECO:0007669"/>
    <property type="project" value="TreeGrafter"/>
</dbReference>
<dbReference type="GO" id="GO:0005829">
    <property type="term" value="C:cytosol"/>
    <property type="evidence" value="ECO:0007669"/>
    <property type="project" value="TreeGrafter"/>
</dbReference>
<dbReference type="InterPro" id="IPR045269">
    <property type="entry name" value="Atg1-like"/>
</dbReference>
<keyword evidence="2 5" id="KW-0547">Nucleotide-binding</keyword>
<evidence type="ECO:0000256" key="4">
    <source>
        <dbReference type="ARBA" id="ARBA00022840"/>
    </source>
</evidence>
<dbReference type="PROSITE" id="PS00107">
    <property type="entry name" value="PROTEIN_KINASE_ATP"/>
    <property type="match status" value="1"/>
</dbReference>
<dbReference type="Pfam" id="PF00069">
    <property type="entry name" value="Pkinase"/>
    <property type="match status" value="1"/>
</dbReference>
<protein>
    <recommendedName>
        <fullName evidence="7">Protein kinase domain-containing protein</fullName>
    </recommendedName>
</protein>
<evidence type="ECO:0000259" key="7">
    <source>
        <dbReference type="PROSITE" id="PS50011"/>
    </source>
</evidence>
<evidence type="ECO:0000256" key="5">
    <source>
        <dbReference type="PROSITE-ProRule" id="PRU10141"/>
    </source>
</evidence>